<dbReference type="EMBL" id="CAVMJV010000024">
    <property type="protein sequence ID" value="CAK5073508.1"/>
    <property type="molecule type" value="Genomic_DNA"/>
</dbReference>
<evidence type="ECO:0000313" key="1">
    <source>
        <dbReference type="EMBL" id="CAK5073508.1"/>
    </source>
</evidence>
<proteinExistence type="predicted"/>
<keyword evidence="2" id="KW-1185">Reference proteome</keyword>
<dbReference type="Proteomes" id="UP001497535">
    <property type="component" value="Unassembled WGS sequence"/>
</dbReference>
<protein>
    <submittedName>
        <fullName evidence="1">Uncharacterized protein</fullName>
    </submittedName>
</protein>
<name>A0ACB0Z4I1_MELEN</name>
<sequence length="187" mass="22093">MSSSISRKNQLEGIVCWIETHFRKKSYRILAQVREISNRIIQPIIQDSTQNIANWQKQRLNELKQPLKHIYDFAISFIDSKEEVVKNISQRFSTWVRQAYERLDRANKKLVVFEEKYSGLRQRLDLVRQIKEAPNIYMLAVPEVIRREELRKVNFKLILALFPTPFYHLELSCSGSDLVVGVARGTW</sequence>
<accession>A0ACB0Z4I1</accession>
<gene>
    <name evidence="1" type="ORF">MENTE1834_LOCUS20186</name>
</gene>
<reference evidence="1" key="1">
    <citation type="submission" date="2023-11" db="EMBL/GenBank/DDBJ databases">
        <authorList>
            <person name="Poullet M."/>
        </authorList>
    </citation>
    <scope>NUCLEOTIDE SEQUENCE</scope>
    <source>
        <strain evidence="1">E1834</strain>
    </source>
</reference>
<comment type="caution">
    <text evidence="1">The sequence shown here is derived from an EMBL/GenBank/DDBJ whole genome shotgun (WGS) entry which is preliminary data.</text>
</comment>
<organism evidence="1 2">
    <name type="scientific">Meloidogyne enterolobii</name>
    <name type="common">Root-knot nematode worm</name>
    <name type="synonym">Meloidogyne mayaguensis</name>
    <dbReference type="NCBI Taxonomy" id="390850"/>
    <lineage>
        <taxon>Eukaryota</taxon>
        <taxon>Metazoa</taxon>
        <taxon>Ecdysozoa</taxon>
        <taxon>Nematoda</taxon>
        <taxon>Chromadorea</taxon>
        <taxon>Rhabditida</taxon>
        <taxon>Tylenchina</taxon>
        <taxon>Tylenchomorpha</taxon>
        <taxon>Tylenchoidea</taxon>
        <taxon>Meloidogynidae</taxon>
        <taxon>Meloidogyninae</taxon>
        <taxon>Meloidogyne</taxon>
    </lineage>
</organism>
<evidence type="ECO:0000313" key="2">
    <source>
        <dbReference type="Proteomes" id="UP001497535"/>
    </source>
</evidence>